<accession>A0ABV7RBD9</accession>
<evidence type="ECO:0000256" key="2">
    <source>
        <dbReference type="SAM" id="Phobius"/>
    </source>
</evidence>
<dbReference type="EMBL" id="JBHRXN010000007">
    <property type="protein sequence ID" value="MFC3531087.1"/>
    <property type="molecule type" value="Genomic_DNA"/>
</dbReference>
<proteinExistence type="predicted"/>
<dbReference type="CDD" id="cd20746">
    <property type="entry name" value="FIX_Ntox15_NUC_DUF4112_RhsA-like"/>
    <property type="match status" value="1"/>
</dbReference>
<evidence type="ECO:0000256" key="1">
    <source>
        <dbReference type="SAM" id="MobiDB-lite"/>
    </source>
</evidence>
<evidence type="ECO:0000313" key="4">
    <source>
        <dbReference type="Proteomes" id="UP001595741"/>
    </source>
</evidence>
<reference evidence="4" key="1">
    <citation type="journal article" date="2019" name="Int. J. Syst. Evol. Microbiol.">
        <title>The Global Catalogue of Microorganisms (GCM) 10K type strain sequencing project: providing services to taxonomists for standard genome sequencing and annotation.</title>
        <authorList>
            <consortium name="The Broad Institute Genomics Platform"/>
            <consortium name="The Broad Institute Genome Sequencing Center for Infectious Disease"/>
            <person name="Wu L."/>
            <person name="Ma J."/>
        </authorList>
    </citation>
    <scope>NUCLEOTIDE SEQUENCE [LARGE SCALE GENOMIC DNA]</scope>
    <source>
        <strain evidence="4">KCTC 42742</strain>
    </source>
</reference>
<dbReference type="RefSeq" id="WP_386088109.1">
    <property type="nucleotide sequence ID" value="NZ_JBHRXN010000007.1"/>
</dbReference>
<gene>
    <name evidence="3" type="ORF">ACFOLG_02725</name>
</gene>
<keyword evidence="2" id="KW-0472">Membrane</keyword>
<feature type="region of interest" description="Disordered" evidence="1">
    <location>
        <begin position="496"/>
        <end position="524"/>
    </location>
</feature>
<dbReference type="Proteomes" id="UP001595741">
    <property type="component" value="Unassembled WGS sequence"/>
</dbReference>
<organism evidence="3 4">
    <name type="scientific">Vogesella facilis</name>
    <dbReference type="NCBI Taxonomy" id="1655232"/>
    <lineage>
        <taxon>Bacteria</taxon>
        <taxon>Pseudomonadati</taxon>
        <taxon>Pseudomonadota</taxon>
        <taxon>Betaproteobacteria</taxon>
        <taxon>Neisseriales</taxon>
        <taxon>Chromobacteriaceae</taxon>
        <taxon>Vogesella</taxon>
    </lineage>
</organism>
<name>A0ABV7RBD9_9NEIS</name>
<keyword evidence="2" id="KW-1133">Transmembrane helix</keyword>
<comment type="caution">
    <text evidence="3">The sequence shown here is derived from an EMBL/GenBank/DDBJ whole genome shotgun (WGS) entry which is preliminary data.</text>
</comment>
<dbReference type="InterPro" id="IPR049802">
    <property type="entry name" value="RhsC-like_FIX"/>
</dbReference>
<sequence>MAEISLAEIKSIAAETSDWIWGTAQGAFNERQTTSQIIVDAVIGMIPLVGDATAVRDLIAVTIRLCNEPQRREQVFEWVLLVILLFALIPVAGGVIKGVGRLALKVGKNAAENSKVLTETIQFLNRMGRGNAVKWLKQLDVLKYQNELIGKFTDFCTSIADTISEVLKSRIGQLLSGDMRTKLQRVQTGLLTLRDLGGKMIPQALKELNAKLKVLQELVYQGEVHTLATGQKNLTREAEALMLRNEVRAAIKAGKWPQNLLSGKLTDPDVQKQLADWFDRSKIAEGWPDLLRKQVELPGHGKTKYYNSLCTFSGKIAAWGPEQFAGQTIYRAFGPGGKLAGPSNAGGYFWGAGAIPQNAKAWREMAAVLDEWNANGLIVLVTFPPLARIQHEPELMQALKGWHGSIAEQFGDKIKNQFLAGGGKQVGMNDLPATLATKITELGEAAKAGKLGSGEVMGVRIEVRKTSWTEVEGKYGYAEGGEDLSRHAITRQLETDEIKSKVSNSAPVAAARAGNQGKQKETAR</sequence>
<evidence type="ECO:0000313" key="3">
    <source>
        <dbReference type="EMBL" id="MFC3531087.1"/>
    </source>
</evidence>
<keyword evidence="2" id="KW-0812">Transmembrane</keyword>
<protein>
    <submittedName>
        <fullName evidence="3">Uncharacterized protein</fullName>
    </submittedName>
</protein>
<feature type="transmembrane region" description="Helical" evidence="2">
    <location>
        <begin position="75"/>
        <end position="96"/>
    </location>
</feature>
<keyword evidence="4" id="KW-1185">Reference proteome</keyword>